<dbReference type="PATRIC" id="fig|1227454.3.peg.3389"/>
<proteinExistence type="predicted"/>
<name>M0LAI8_9EURY</name>
<keyword evidence="4" id="KW-1185">Reference proteome</keyword>
<sequence length="488" mass="52689">MRVRRVSDDVPPAVRFLPILLANLIPLVGVLVYGWEPSTLVVIYALEVILAFPLAAVKALFAGQPPQAEELETDEDEGDSSVIDVGNTDLARKHGSVSVVSWLPPVYPRNLPFIGAILFVTVWVVLFVVGALSEVAAEDALAQPVVWLSVAGLLLGQGLETWHEYLRGGRYETTSPYAVIETPARQGFFLMIALLFVAEAGGIAVLATFVAVKLLVDWSAFRATHGGGGRLTGWLAGPENEEEREGPEQPRIPDADPDARFETHTRTVALTAVFHTLVKPAPFYAGMVVLAWFVTLAVLGGSGGFALLLSVGISLAAFVALVAFLVAKTAERVFEYAALEYRRYDDRLVAYDAWVEEPQWSVPCNEIRDVTVVGDRLPDRVFGTRTLEAKLGWGDEETMRELGPVEDAPAFVEAFDLAVRATELDLPAVDRRVAAIAVTPIAGVPVAVAAFVVGLLPVISAIQFVVFGLPAVVFGLYGIWQQAYPDTG</sequence>
<dbReference type="AlphaFoldDB" id="M0LAI8"/>
<feature type="transmembrane region" description="Helical" evidence="2">
    <location>
        <begin position="433"/>
        <end position="455"/>
    </location>
</feature>
<reference evidence="3 4" key="1">
    <citation type="journal article" date="2014" name="PLoS Genet.">
        <title>Phylogenetically driven sequencing of extremely halophilic archaea reveals strategies for static and dynamic osmo-response.</title>
        <authorList>
            <person name="Becker E.A."/>
            <person name="Seitzer P.M."/>
            <person name="Tritt A."/>
            <person name="Larsen D."/>
            <person name="Krusor M."/>
            <person name="Yao A.I."/>
            <person name="Wu D."/>
            <person name="Madern D."/>
            <person name="Eisen J.A."/>
            <person name="Darling A.E."/>
            <person name="Facciotti M.T."/>
        </authorList>
    </citation>
    <scope>NUCLEOTIDE SEQUENCE [LARGE SCALE GENOMIC DNA]</scope>
    <source>
        <strain evidence="3 4">JCM 10879</strain>
    </source>
</reference>
<dbReference type="OrthoDB" id="169315at2157"/>
<feature type="compositionally biased region" description="Basic and acidic residues" evidence="1">
    <location>
        <begin position="246"/>
        <end position="256"/>
    </location>
</feature>
<feature type="transmembrane region" description="Helical" evidence="2">
    <location>
        <begin position="461"/>
        <end position="480"/>
    </location>
</feature>
<evidence type="ECO:0000256" key="2">
    <source>
        <dbReference type="SAM" id="Phobius"/>
    </source>
</evidence>
<evidence type="ECO:0000313" key="4">
    <source>
        <dbReference type="Proteomes" id="UP000011607"/>
    </source>
</evidence>
<accession>M0LAI8</accession>
<comment type="caution">
    <text evidence="3">The sequence shown here is derived from an EMBL/GenBank/DDBJ whole genome shotgun (WGS) entry which is preliminary data.</text>
</comment>
<evidence type="ECO:0000313" key="3">
    <source>
        <dbReference type="EMBL" id="EMA30591.1"/>
    </source>
</evidence>
<dbReference type="EMBL" id="AOMA01000171">
    <property type="protein sequence ID" value="EMA30591.1"/>
    <property type="molecule type" value="Genomic_DNA"/>
</dbReference>
<feature type="transmembrane region" description="Helical" evidence="2">
    <location>
        <begin position="12"/>
        <end position="35"/>
    </location>
</feature>
<gene>
    <name evidence="3" type="ORF">C446_16535</name>
</gene>
<dbReference type="Proteomes" id="UP000011607">
    <property type="component" value="Unassembled WGS sequence"/>
</dbReference>
<keyword evidence="2" id="KW-0472">Membrane</keyword>
<feature type="transmembrane region" description="Helical" evidence="2">
    <location>
        <begin position="111"/>
        <end position="132"/>
    </location>
</feature>
<keyword evidence="2" id="KW-0812">Transmembrane</keyword>
<dbReference type="eggNOG" id="arCOG03920">
    <property type="taxonomic scope" value="Archaea"/>
</dbReference>
<organism evidence="3 4">
    <name type="scientific">Halobiforma nitratireducens JCM 10879</name>
    <dbReference type="NCBI Taxonomy" id="1227454"/>
    <lineage>
        <taxon>Archaea</taxon>
        <taxon>Methanobacteriati</taxon>
        <taxon>Methanobacteriota</taxon>
        <taxon>Stenosarchaea group</taxon>
        <taxon>Halobacteria</taxon>
        <taxon>Halobacteriales</taxon>
        <taxon>Natrialbaceae</taxon>
        <taxon>Halobiforma</taxon>
    </lineage>
</organism>
<dbReference type="InterPro" id="IPR045466">
    <property type="entry name" value="DUF6498"/>
</dbReference>
<evidence type="ECO:0000256" key="1">
    <source>
        <dbReference type="SAM" id="MobiDB-lite"/>
    </source>
</evidence>
<feature type="transmembrane region" description="Helical" evidence="2">
    <location>
        <begin position="281"/>
        <end position="299"/>
    </location>
</feature>
<feature type="transmembrane region" description="Helical" evidence="2">
    <location>
        <begin position="305"/>
        <end position="327"/>
    </location>
</feature>
<dbReference type="RefSeq" id="WP_006674187.1">
    <property type="nucleotide sequence ID" value="NZ_AOMA01000171.1"/>
</dbReference>
<dbReference type="Pfam" id="PF20108">
    <property type="entry name" value="DUF6498"/>
    <property type="match status" value="1"/>
</dbReference>
<protein>
    <submittedName>
        <fullName evidence="3">Uncharacterized protein</fullName>
    </submittedName>
</protein>
<keyword evidence="2" id="KW-1133">Transmembrane helix</keyword>
<feature type="transmembrane region" description="Helical" evidence="2">
    <location>
        <begin position="188"/>
        <end position="212"/>
    </location>
</feature>
<feature type="region of interest" description="Disordered" evidence="1">
    <location>
        <begin position="232"/>
        <end position="256"/>
    </location>
</feature>
<feature type="transmembrane region" description="Helical" evidence="2">
    <location>
        <begin position="41"/>
        <end position="61"/>
    </location>
</feature>